<dbReference type="InterPro" id="IPR050469">
    <property type="entry name" value="Diguanylate_Cyclase"/>
</dbReference>
<dbReference type="GO" id="GO:0000160">
    <property type="term" value="P:phosphorelay signal transduction system"/>
    <property type="evidence" value="ECO:0007669"/>
    <property type="project" value="InterPro"/>
</dbReference>
<dbReference type="InterPro" id="IPR000160">
    <property type="entry name" value="GGDEF_dom"/>
</dbReference>
<keyword evidence="4" id="KW-0597">Phosphoprotein</keyword>
<dbReference type="InterPro" id="IPR011006">
    <property type="entry name" value="CheY-like_superfamily"/>
</dbReference>
<evidence type="ECO:0000313" key="7">
    <source>
        <dbReference type="EMBL" id="KDN96642.1"/>
    </source>
</evidence>
<evidence type="ECO:0000256" key="1">
    <source>
        <dbReference type="ARBA" id="ARBA00001946"/>
    </source>
</evidence>
<dbReference type="SMART" id="SM00267">
    <property type="entry name" value="GGDEF"/>
    <property type="match status" value="1"/>
</dbReference>
<evidence type="ECO:0000259" key="5">
    <source>
        <dbReference type="PROSITE" id="PS50110"/>
    </source>
</evidence>
<gene>
    <name evidence="7" type="ORF">EI16_10345</name>
</gene>
<comment type="caution">
    <text evidence="4">Lacks conserved residue(s) required for the propagation of feature annotation.</text>
</comment>
<dbReference type="Proteomes" id="UP000027341">
    <property type="component" value="Unassembled WGS sequence"/>
</dbReference>
<dbReference type="PANTHER" id="PTHR45138">
    <property type="entry name" value="REGULATORY COMPONENTS OF SENSORY TRANSDUCTION SYSTEM"/>
    <property type="match status" value="1"/>
</dbReference>
<dbReference type="CDD" id="cd01949">
    <property type="entry name" value="GGDEF"/>
    <property type="match status" value="1"/>
</dbReference>
<dbReference type="SUPFAM" id="SSF52172">
    <property type="entry name" value="CheY-like"/>
    <property type="match status" value="2"/>
</dbReference>
<dbReference type="PANTHER" id="PTHR45138:SF9">
    <property type="entry name" value="DIGUANYLATE CYCLASE DGCM-RELATED"/>
    <property type="match status" value="1"/>
</dbReference>
<evidence type="ECO:0000256" key="4">
    <source>
        <dbReference type="PROSITE-ProRule" id="PRU00169"/>
    </source>
</evidence>
<dbReference type="NCBIfam" id="TIGR00254">
    <property type="entry name" value="GGDEF"/>
    <property type="match status" value="1"/>
</dbReference>
<comment type="catalytic activity">
    <reaction evidence="3">
        <text>2 GTP = 3',3'-c-di-GMP + 2 diphosphate</text>
        <dbReference type="Rhea" id="RHEA:24898"/>
        <dbReference type="ChEBI" id="CHEBI:33019"/>
        <dbReference type="ChEBI" id="CHEBI:37565"/>
        <dbReference type="ChEBI" id="CHEBI:58805"/>
        <dbReference type="EC" id="2.7.7.65"/>
    </reaction>
</comment>
<feature type="domain" description="Response regulatory" evidence="5">
    <location>
        <begin position="5"/>
        <end position="120"/>
    </location>
</feature>
<dbReference type="Gene3D" id="3.40.50.2300">
    <property type="match status" value="2"/>
</dbReference>
<dbReference type="PROSITE" id="PS50110">
    <property type="entry name" value="RESPONSE_REGULATORY"/>
    <property type="match status" value="2"/>
</dbReference>
<dbReference type="EMBL" id="JMIU01000001">
    <property type="protein sequence ID" value="KDN96642.1"/>
    <property type="molecule type" value="Genomic_DNA"/>
</dbReference>
<dbReference type="GO" id="GO:0052621">
    <property type="term" value="F:diguanylate cyclase activity"/>
    <property type="evidence" value="ECO:0007669"/>
    <property type="project" value="UniProtKB-EC"/>
</dbReference>
<protein>
    <recommendedName>
        <fullName evidence="2">diguanylate cyclase</fullName>
        <ecNumber evidence="2">2.7.7.65</ecNumber>
    </recommendedName>
</protein>
<evidence type="ECO:0000256" key="2">
    <source>
        <dbReference type="ARBA" id="ARBA00012528"/>
    </source>
</evidence>
<accession>A0A066ZT35</accession>
<evidence type="ECO:0000256" key="3">
    <source>
        <dbReference type="ARBA" id="ARBA00034247"/>
    </source>
</evidence>
<dbReference type="PROSITE" id="PS50887">
    <property type="entry name" value="GGDEF"/>
    <property type="match status" value="1"/>
</dbReference>
<dbReference type="AlphaFoldDB" id="A0A066ZT35"/>
<dbReference type="RefSeq" id="WP_029907523.1">
    <property type="nucleotide sequence ID" value="NZ_AP020335.1"/>
</dbReference>
<dbReference type="EC" id="2.7.7.65" evidence="2"/>
<feature type="domain" description="GGDEF" evidence="6">
    <location>
        <begin position="289"/>
        <end position="415"/>
    </location>
</feature>
<dbReference type="InterPro" id="IPR029787">
    <property type="entry name" value="Nucleotide_cyclase"/>
</dbReference>
<dbReference type="InterPro" id="IPR043128">
    <property type="entry name" value="Rev_trsase/Diguanyl_cyclase"/>
</dbReference>
<dbReference type="STRING" id="28885.EI16_10345"/>
<organism evidence="7 8">
    <name type="scientific">Hydrogenovibrio marinus</name>
    <dbReference type="NCBI Taxonomy" id="28885"/>
    <lineage>
        <taxon>Bacteria</taxon>
        <taxon>Pseudomonadati</taxon>
        <taxon>Pseudomonadota</taxon>
        <taxon>Gammaproteobacteria</taxon>
        <taxon>Thiotrichales</taxon>
        <taxon>Piscirickettsiaceae</taxon>
        <taxon>Hydrogenovibrio</taxon>
    </lineage>
</organism>
<dbReference type="Pfam" id="PF00072">
    <property type="entry name" value="Response_reg"/>
    <property type="match status" value="1"/>
</dbReference>
<comment type="cofactor">
    <cofactor evidence="1">
        <name>Mg(2+)</name>
        <dbReference type="ChEBI" id="CHEBI:18420"/>
    </cofactor>
</comment>
<dbReference type="Gene3D" id="3.30.70.270">
    <property type="match status" value="1"/>
</dbReference>
<reference evidence="7 8" key="1">
    <citation type="submission" date="2014-04" db="EMBL/GenBank/DDBJ databases">
        <title>Draft genome sequence of Hydrogenovibrio marinus MH-110, a model organism for aerobic H2 metabolism.</title>
        <authorList>
            <person name="Cha H.J."/>
            <person name="Jo B.H."/>
            <person name="Hwang B.H."/>
        </authorList>
    </citation>
    <scope>NUCLEOTIDE SEQUENCE [LARGE SCALE GENOMIC DNA]</scope>
    <source>
        <strain evidence="7 8">MH-110</strain>
    </source>
</reference>
<dbReference type="Pfam" id="PF00990">
    <property type="entry name" value="GGDEF"/>
    <property type="match status" value="1"/>
</dbReference>
<feature type="modified residue" description="4-aspartylphosphate" evidence="4">
    <location>
        <position position="57"/>
    </location>
</feature>
<comment type="caution">
    <text evidence="7">The sequence shown here is derived from an EMBL/GenBank/DDBJ whole genome shotgun (WGS) entry which is preliminary data.</text>
</comment>
<proteinExistence type="predicted"/>
<dbReference type="SUPFAM" id="SSF55073">
    <property type="entry name" value="Nucleotide cyclase"/>
    <property type="match status" value="1"/>
</dbReference>
<feature type="domain" description="Response regulatory" evidence="5">
    <location>
        <begin position="128"/>
        <end position="246"/>
    </location>
</feature>
<dbReference type="InterPro" id="IPR001789">
    <property type="entry name" value="Sig_transdc_resp-reg_receiver"/>
</dbReference>
<keyword evidence="8" id="KW-1185">Reference proteome</keyword>
<sequence>MLSEKILLIEDQKSMALLLQARLSNCCPKSEIVLAHTLQEAKKQLETDVDIRVCLTDLTLPDSSNYEVVDLLKEYKVTTVVFTGSYSEAVRERVFDAHVADYVIKDGQNSIDYAVSSVHALLKNPEKHIWVVSDNIRFIQRSQGLLRIQRYQLKVFEDYSDAIRALETGAPDLMIVERLSDERKTSVYDFVREIRMKFSDHDLPLLAIEQQGKLNQSIKLMKYGVGDLLSDTYSPEELYLRVKKNLEQSQAYKEIKRISEIDSLTEIYNRRAFFEKAEILFKQYKQEGKNFFLIMADIDHFKQVNDKYGHLVGDQSIIFAASYLRSVFSNALVARFGGEEFIVFGECTSKEKILELCESFRQEIETQSYASVEVEFTISQGVTCKGDTLDKAIAFADKALYEAKGSGRNMVVSKS</sequence>
<dbReference type="FunFam" id="3.30.70.270:FF:000001">
    <property type="entry name" value="Diguanylate cyclase domain protein"/>
    <property type="match status" value="1"/>
</dbReference>
<evidence type="ECO:0000259" key="6">
    <source>
        <dbReference type="PROSITE" id="PS50887"/>
    </source>
</evidence>
<evidence type="ECO:0000313" key="8">
    <source>
        <dbReference type="Proteomes" id="UP000027341"/>
    </source>
</evidence>
<name>A0A066ZT35_HYDMR</name>
<dbReference type="SMART" id="SM00448">
    <property type="entry name" value="REC"/>
    <property type="match status" value="1"/>
</dbReference>